<feature type="region of interest" description="Disordered" evidence="1">
    <location>
        <begin position="244"/>
        <end position="618"/>
    </location>
</feature>
<feature type="compositionally biased region" description="Polar residues" evidence="1">
    <location>
        <begin position="7"/>
        <end position="17"/>
    </location>
</feature>
<proteinExistence type="predicted"/>
<protein>
    <recommendedName>
        <fullName evidence="4">CS domain-containing protein</fullName>
    </recommendedName>
</protein>
<feature type="compositionally biased region" description="Polar residues" evidence="1">
    <location>
        <begin position="513"/>
        <end position="524"/>
    </location>
</feature>
<keyword evidence="3" id="KW-1185">Reference proteome</keyword>
<evidence type="ECO:0000313" key="3">
    <source>
        <dbReference type="Proteomes" id="UP001295423"/>
    </source>
</evidence>
<dbReference type="SUPFAM" id="SSF49764">
    <property type="entry name" value="HSP20-like chaperones"/>
    <property type="match status" value="1"/>
</dbReference>
<feature type="compositionally biased region" description="Polar residues" evidence="1">
    <location>
        <begin position="56"/>
        <end position="71"/>
    </location>
</feature>
<feature type="compositionally biased region" description="Polar residues" evidence="1">
    <location>
        <begin position="416"/>
        <end position="435"/>
    </location>
</feature>
<feature type="compositionally biased region" description="Basic residues" evidence="1">
    <location>
        <begin position="525"/>
        <end position="537"/>
    </location>
</feature>
<dbReference type="Gene3D" id="2.60.40.790">
    <property type="match status" value="1"/>
</dbReference>
<dbReference type="AlphaFoldDB" id="A0AAD2FTB9"/>
<feature type="region of interest" description="Disordered" evidence="1">
    <location>
        <begin position="1"/>
        <end position="124"/>
    </location>
</feature>
<gene>
    <name evidence="2" type="ORF">CYCCA115_LOCUS13727</name>
</gene>
<feature type="compositionally biased region" description="Low complexity" evidence="1">
    <location>
        <begin position="109"/>
        <end position="118"/>
    </location>
</feature>
<dbReference type="Proteomes" id="UP001295423">
    <property type="component" value="Unassembled WGS sequence"/>
</dbReference>
<feature type="compositionally biased region" description="Polar residues" evidence="1">
    <location>
        <begin position="92"/>
        <end position="108"/>
    </location>
</feature>
<evidence type="ECO:0000256" key="1">
    <source>
        <dbReference type="SAM" id="MobiDB-lite"/>
    </source>
</evidence>
<name>A0AAD2FTB9_9STRA</name>
<feature type="compositionally biased region" description="Basic residues" evidence="1">
    <location>
        <begin position="248"/>
        <end position="258"/>
    </location>
</feature>
<evidence type="ECO:0000313" key="2">
    <source>
        <dbReference type="EMBL" id="CAJ1952809.1"/>
    </source>
</evidence>
<feature type="compositionally biased region" description="Basic residues" evidence="1">
    <location>
        <begin position="291"/>
        <end position="307"/>
    </location>
</feature>
<feature type="compositionally biased region" description="Polar residues" evidence="1">
    <location>
        <begin position="443"/>
        <end position="469"/>
    </location>
</feature>
<feature type="compositionally biased region" description="Polar residues" evidence="1">
    <location>
        <begin position="478"/>
        <end position="493"/>
    </location>
</feature>
<dbReference type="EMBL" id="CAKOGP040001814">
    <property type="protein sequence ID" value="CAJ1952809.1"/>
    <property type="molecule type" value="Genomic_DNA"/>
</dbReference>
<evidence type="ECO:0008006" key="4">
    <source>
        <dbReference type="Google" id="ProtNLM"/>
    </source>
</evidence>
<feature type="compositionally biased region" description="Basic and acidic residues" evidence="1">
    <location>
        <begin position="37"/>
        <end position="46"/>
    </location>
</feature>
<reference evidence="2" key="1">
    <citation type="submission" date="2023-08" db="EMBL/GenBank/DDBJ databases">
        <authorList>
            <person name="Audoor S."/>
            <person name="Bilcke G."/>
        </authorList>
    </citation>
    <scope>NUCLEOTIDE SEQUENCE</scope>
</reference>
<dbReference type="InterPro" id="IPR008978">
    <property type="entry name" value="HSP20-like_chaperone"/>
</dbReference>
<accession>A0AAD2FTB9</accession>
<sequence length="722" mass="80924">MKPGVSRLSTVKSPGGNSKSRFKSFKRSLLSFVRSPAPKEKTERRSFPTPSTTRTNWECSSPSETPNSISTRKAHTVRPSSHLPPPPLFDPSVSSTTIDASSEPTLTSQQQQQQQQQQPKRKQRVFKDGKLLYEWEQNSTHVTMRLPAGWTLGAQNDNVKVLIAPSFLQVGRIHKHHNNSQKARIEWKLHHTTGGTIHVEGSTWTTPEEHQIPDQGTIITLCKAKAGVNWGYALLHHAREEVQTKLCRPPRTKQRRPKTQQQQQESKPATVEQVRPSVTENDDEEPIKSPGLKKKKKKRVAKKKKATKISSADLEKPEEPQEESSYFQEKQKSTRRSGGEYSFKTKPQAKERKSSTSTHSTKPLFGDDASGLSYPVSPTTKRSGGAYSMKPSSYNRLNIYGDEKAEQPASAKSMMTDYSESSISLDYPVSPTTRRSNNKESIHSQNALDESRPSSCCYSLTRESSTFSILESPKRFSKPTSRISMEIKSPTNKSGSSSRSIDKSSSSTRSLSNGNKPASRISQQLKKRISSPKKKKILVPSKASKMDQRESLLSKSNNKRKSSNSESLDFVGHSSEVDKAFPHKPYPNGQRTSVSSCQQQQDPEMDQAQHHCKHNPRRKSALTKFLEKPSTHSHNTGNGSNFKSVMTANTNTAVVVQNMLQGWTTSGREEASKANDIKKDIAPKDESFSDGFFKNHQDAEEWNDDDFLQELEMSYSRTVSML</sequence>
<organism evidence="2 3">
    <name type="scientific">Cylindrotheca closterium</name>
    <dbReference type="NCBI Taxonomy" id="2856"/>
    <lineage>
        <taxon>Eukaryota</taxon>
        <taxon>Sar</taxon>
        <taxon>Stramenopiles</taxon>
        <taxon>Ochrophyta</taxon>
        <taxon>Bacillariophyta</taxon>
        <taxon>Bacillariophyceae</taxon>
        <taxon>Bacillariophycidae</taxon>
        <taxon>Bacillariales</taxon>
        <taxon>Bacillariaceae</taxon>
        <taxon>Cylindrotheca</taxon>
    </lineage>
</organism>
<feature type="compositionally biased region" description="Low complexity" evidence="1">
    <location>
        <begin position="494"/>
        <end position="512"/>
    </location>
</feature>
<comment type="caution">
    <text evidence="2">The sequence shown here is derived from an EMBL/GenBank/DDBJ whole genome shotgun (WGS) entry which is preliminary data.</text>
</comment>